<keyword evidence="3" id="KW-0238">DNA-binding</keyword>
<evidence type="ECO:0000259" key="8">
    <source>
        <dbReference type="PROSITE" id="PS51745"/>
    </source>
</evidence>
<dbReference type="SMART" id="SM00666">
    <property type="entry name" value="PB1"/>
    <property type="match status" value="1"/>
</dbReference>
<keyword evidence="4" id="KW-0804">Transcription</keyword>
<dbReference type="Pfam" id="PF22922">
    <property type="entry name" value="GAF_NLP"/>
    <property type="match status" value="2"/>
</dbReference>
<proteinExistence type="predicted"/>
<dbReference type="CDD" id="cd06407">
    <property type="entry name" value="PB1_NLP"/>
    <property type="match status" value="1"/>
</dbReference>
<dbReference type="InterPro" id="IPR034891">
    <property type="entry name" value="PB1_NLP"/>
</dbReference>
<sequence length="936" mass="103584">MEIERKLNMDYGAFASNSTTYGNLTDTAMEMDFMDELLFEGCWLETTSGSNHLPSGPLTSRALNDPSHYLPLLDSNSSGHLNISHHQQIFQEETEGTFPESEGILVEGTELGRRLWIAPRANPSPSTSVKERLMLAIGYLRECTKNMNVLIQIWVPIRRGGSYFLTTQDQPYYFGANCKNLANYRNVSKAYQFAVEEDMEESAGLPGRVFLGKLPEWTPDVRFFKKDEYPRINYAQQYDVRGSLALPVFERGSGTCLGVVEIVTNTQKINYRPELENVCQALESVDLRSSQLLSPPGVKACDELYQAALAEIIEVLATVCKAHRLPLALTWAPCYQQGKGGCRHSDENYALCVSTVDAACFVADLDVLGFHEACSEYHLFRGQGTVGTAFTTSKPCFATDITAFSKTEYPLSHHARMFGLRAAVAIPLRSIYTGSSEFVLEFFLPKDCQDPEEQRQMLNSLSIVLQQACRSLHAVMDKEPEEQEVIYPVKEIAIASDVRINKEEPQKSGSPPMREASTKESSWIAHMMEAQQKGKGVSISLEYQEEEPKEEFKVTTHWDNTLGGSCHGQAFSDFGQLQQSSGSKGSVEGGGDSYSYGSRRSSGGRRAGEKRRTKTEKTISLPVLRQYFAGSLKDAAKSIGVCPTTLKRICRQHGITRWPSRKIKKVGHSLRKLQLVIDSVQGAEGAIQIGSFYSNFPELSSSGNSSFSSLKMNENSKQSNAIPETSGLFIQGSSTLSKSPPSSCSQNSGPSIFCPSGAKQQNTTVNTLSTGETLMRENPVGVLQMMGCTEVNLHAMSQQDLSLLQGVESFKSFGSHPGLETLPILPESSSHNSQYGGALRVKATFGDEKIRFSWQQNWTFGDLQLEIARRFNLDDINRVDLKFMDDDGEWVLLTCDADFQECIDIHRASESHTVRLCVQHASNPCLGSPFGNTSLS</sequence>
<dbReference type="Pfam" id="PF00564">
    <property type="entry name" value="PB1"/>
    <property type="match status" value="1"/>
</dbReference>
<comment type="subunit">
    <text evidence="1">Homodimers and heterodimers.</text>
</comment>
<dbReference type="InterPro" id="IPR000270">
    <property type="entry name" value="PB1_dom"/>
</dbReference>
<dbReference type="InterPro" id="IPR055081">
    <property type="entry name" value="NLP1-9_GAF"/>
</dbReference>
<evidence type="ECO:0000256" key="3">
    <source>
        <dbReference type="ARBA" id="ARBA00023125"/>
    </source>
</evidence>
<keyword evidence="2" id="KW-0805">Transcription regulation</keyword>
<name>W5XME3_CASGL</name>
<dbReference type="GO" id="GO:0003677">
    <property type="term" value="F:DNA binding"/>
    <property type="evidence" value="ECO:0007669"/>
    <property type="project" value="UniProtKB-KW"/>
</dbReference>
<dbReference type="PROSITE" id="PS51519">
    <property type="entry name" value="RWP_RK"/>
    <property type="match status" value="1"/>
</dbReference>
<dbReference type="Gene3D" id="3.10.20.90">
    <property type="entry name" value="Phosphatidylinositol 3-kinase Catalytic Subunit, Chain A, domain 1"/>
    <property type="match status" value="1"/>
</dbReference>
<evidence type="ECO:0000256" key="6">
    <source>
        <dbReference type="SAM" id="MobiDB-lite"/>
    </source>
</evidence>
<evidence type="ECO:0000313" key="9">
    <source>
        <dbReference type="EMBL" id="AHI17473.1"/>
    </source>
</evidence>
<dbReference type="AlphaFoldDB" id="W5XME3"/>
<protein>
    <submittedName>
        <fullName evidence="9">Nodule inception protein</fullName>
    </submittedName>
</protein>
<dbReference type="Pfam" id="PF02042">
    <property type="entry name" value="RWP-RK"/>
    <property type="match status" value="1"/>
</dbReference>
<evidence type="ECO:0000256" key="2">
    <source>
        <dbReference type="ARBA" id="ARBA00023015"/>
    </source>
</evidence>
<dbReference type="PANTHER" id="PTHR32002">
    <property type="entry name" value="PROTEIN NLP8"/>
    <property type="match status" value="1"/>
</dbReference>
<dbReference type="GO" id="GO:0003700">
    <property type="term" value="F:DNA-binding transcription factor activity"/>
    <property type="evidence" value="ECO:0007669"/>
    <property type="project" value="InterPro"/>
</dbReference>
<feature type="region of interest" description="Disordered" evidence="6">
    <location>
        <begin position="500"/>
        <end position="520"/>
    </location>
</feature>
<feature type="domain" description="RWP-RK" evidence="7">
    <location>
        <begin position="605"/>
        <end position="686"/>
    </location>
</feature>
<dbReference type="EMBL" id="KF481969">
    <property type="protein sequence ID" value="AHI17473.1"/>
    <property type="molecule type" value="Genomic_DNA"/>
</dbReference>
<evidence type="ECO:0000256" key="5">
    <source>
        <dbReference type="ARBA" id="ARBA00023242"/>
    </source>
</evidence>
<feature type="compositionally biased region" description="Low complexity" evidence="6">
    <location>
        <begin position="575"/>
        <end position="586"/>
    </location>
</feature>
<accession>W5XME3</accession>
<dbReference type="SUPFAM" id="SSF54277">
    <property type="entry name" value="CAD &amp; PB1 domains"/>
    <property type="match status" value="1"/>
</dbReference>
<feature type="domain" description="PB1" evidence="8">
    <location>
        <begin position="838"/>
        <end position="921"/>
    </location>
</feature>
<reference evidence="9" key="1">
    <citation type="submission" date="2013-07" db="EMBL/GenBank/DDBJ databases">
        <title>NIN is a central player in root nodule symbioses beyond legume-rhizobium interactions.</title>
        <authorList>
            <person name="Svistoonoff S."/>
        </authorList>
    </citation>
    <scope>NUCLEOTIDE SEQUENCE</scope>
    <source>
        <strain evidence="9">CSIRO-15938</strain>
    </source>
</reference>
<gene>
    <name evidence="9" type="primary">NIN</name>
</gene>
<dbReference type="InterPro" id="IPR003035">
    <property type="entry name" value="RWP-RK_dom"/>
</dbReference>
<organism evidence="9">
    <name type="scientific">Casuarina glauca</name>
    <name type="common">Swamp oak</name>
    <dbReference type="NCBI Taxonomy" id="3522"/>
    <lineage>
        <taxon>Eukaryota</taxon>
        <taxon>Viridiplantae</taxon>
        <taxon>Streptophyta</taxon>
        <taxon>Embryophyta</taxon>
        <taxon>Tracheophyta</taxon>
        <taxon>Spermatophyta</taxon>
        <taxon>Magnoliopsida</taxon>
        <taxon>eudicotyledons</taxon>
        <taxon>Gunneridae</taxon>
        <taxon>Pentapetalae</taxon>
        <taxon>rosids</taxon>
        <taxon>fabids</taxon>
        <taxon>Fagales</taxon>
        <taxon>Casuarinaceae</taxon>
        <taxon>Casuarina</taxon>
    </lineage>
</organism>
<evidence type="ECO:0000256" key="4">
    <source>
        <dbReference type="ARBA" id="ARBA00023163"/>
    </source>
</evidence>
<dbReference type="PROSITE" id="PS51745">
    <property type="entry name" value="PB1"/>
    <property type="match status" value="1"/>
</dbReference>
<feature type="region of interest" description="Disordered" evidence="6">
    <location>
        <begin position="575"/>
        <end position="616"/>
    </location>
</feature>
<evidence type="ECO:0000256" key="1">
    <source>
        <dbReference type="ARBA" id="ARBA00011726"/>
    </source>
</evidence>
<dbReference type="PANTHER" id="PTHR32002:SF46">
    <property type="entry name" value="PROTEIN NLP2"/>
    <property type="match status" value="1"/>
</dbReference>
<feature type="compositionally biased region" description="Low complexity" evidence="6">
    <location>
        <begin position="733"/>
        <end position="751"/>
    </location>
</feature>
<keyword evidence="5" id="KW-0539">Nucleus</keyword>
<evidence type="ECO:0000259" key="7">
    <source>
        <dbReference type="PROSITE" id="PS51519"/>
    </source>
</evidence>
<feature type="region of interest" description="Disordered" evidence="6">
    <location>
        <begin position="732"/>
        <end position="758"/>
    </location>
</feature>
<dbReference type="InterPro" id="IPR045012">
    <property type="entry name" value="NLP"/>
</dbReference>
<dbReference type="InterPro" id="IPR053793">
    <property type="entry name" value="PB1-like"/>
</dbReference>